<dbReference type="AlphaFoldDB" id="A0A8S1KB01"/>
<keyword evidence="3" id="KW-1185">Reference proteome</keyword>
<dbReference type="EMBL" id="CAJJDN010000004">
    <property type="protein sequence ID" value="CAD8049922.1"/>
    <property type="molecule type" value="Genomic_DNA"/>
</dbReference>
<comment type="caution">
    <text evidence="2">The sequence shown here is derived from an EMBL/GenBank/DDBJ whole genome shotgun (WGS) entry which is preliminary data.</text>
</comment>
<evidence type="ECO:0000313" key="3">
    <source>
        <dbReference type="Proteomes" id="UP000692954"/>
    </source>
</evidence>
<gene>
    <name evidence="2" type="ORF">PSON_ATCC_30995.1.T0040383</name>
</gene>
<dbReference type="GO" id="GO:0004163">
    <property type="term" value="F:diphosphomevalonate decarboxylase activity"/>
    <property type="evidence" value="ECO:0007669"/>
    <property type="project" value="TreeGrafter"/>
</dbReference>
<proteinExistence type="predicted"/>
<protein>
    <recommendedName>
        <fullName evidence="1">Diphosphomevalonate decarboxylase-like N-terminal domain-containing protein</fullName>
    </recommendedName>
</protein>
<dbReference type="GO" id="GO:0019287">
    <property type="term" value="P:isopentenyl diphosphate biosynthetic process, mevalonate pathway"/>
    <property type="evidence" value="ECO:0007669"/>
    <property type="project" value="TreeGrafter"/>
</dbReference>
<dbReference type="InterPro" id="IPR053859">
    <property type="entry name" value="MVD-like_N"/>
</dbReference>
<name>A0A8S1KB01_9CILI</name>
<accession>A0A8S1KB01</accession>
<dbReference type="Pfam" id="PF22700">
    <property type="entry name" value="MVD-like_N"/>
    <property type="match status" value="1"/>
</dbReference>
<evidence type="ECO:0000313" key="2">
    <source>
        <dbReference type="EMBL" id="CAD8049922.1"/>
    </source>
</evidence>
<dbReference type="PANTHER" id="PTHR10977:SF3">
    <property type="entry name" value="DIPHOSPHOMEVALONATE DECARBOXYLASE"/>
    <property type="match status" value="1"/>
</dbReference>
<dbReference type="PANTHER" id="PTHR10977">
    <property type="entry name" value="DIPHOSPHOMEVALONATE DECARBOXYLASE"/>
    <property type="match status" value="1"/>
</dbReference>
<dbReference type="OrthoDB" id="10253702at2759"/>
<reference evidence="2" key="1">
    <citation type="submission" date="2021-01" db="EMBL/GenBank/DDBJ databases">
        <authorList>
            <consortium name="Genoscope - CEA"/>
            <person name="William W."/>
        </authorList>
    </citation>
    <scope>NUCLEOTIDE SEQUENCE</scope>
</reference>
<feature type="domain" description="Diphosphomevalonate decarboxylase-like N-terminal" evidence="1">
    <location>
        <begin position="19"/>
        <end position="134"/>
    </location>
</feature>
<dbReference type="Proteomes" id="UP000692954">
    <property type="component" value="Unassembled WGS sequence"/>
</dbReference>
<evidence type="ECO:0000259" key="1">
    <source>
        <dbReference type="Pfam" id="PF22700"/>
    </source>
</evidence>
<organism evidence="2 3">
    <name type="scientific">Paramecium sonneborni</name>
    <dbReference type="NCBI Taxonomy" id="65129"/>
    <lineage>
        <taxon>Eukaryota</taxon>
        <taxon>Sar</taxon>
        <taxon>Alveolata</taxon>
        <taxon>Ciliophora</taxon>
        <taxon>Intramacronucleata</taxon>
        <taxon>Oligohymenophorea</taxon>
        <taxon>Peniculida</taxon>
        <taxon>Parameciidae</taxon>
        <taxon>Paramecium</taxon>
    </lineage>
</organism>
<sequence length="178" mass="20153">MFTQLNNKITLISSFKTAPNIGLIKYWGKWNEKEINPLNTQIKVTLNRRDIFTSTTSTLNPQSDKNQLNFNNSLSDKLLGQLIPDIVRVESNNSFSTGSGLASLSSGLSALTLFLQDILKTNIEVRYLSRIGSGMLIDICMEISYYSQVSIKKNLDKYDQVRIDLESERCLSYQIQNS</sequence>
<dbReference type="GO" id="GO:0005829">
    <property type="term" value="C:cytosol"/>
    <property type="evidence" value="ECO:0007669"/>
    <property type="project" value="TreeGrafter"/>
</dbReference>